<evidence type="ECO:0000256" key="1">
    <source>
        <dbReference type="ARBA" id="ARBA00023125"/>
    </source>
</evidence>
<evidence type="ECO:0000259" key="3">
    <source>
        <dbReference type="PROSITE" id="PS50977"/>
    </source>
</evidence>
<organism evidence="4 5">
    <name type="scientific">Mycolicibacterium gilvum</name>
    <dbReference type="NCBI Taxonomy" id="1804"/>
    <lineage>
        <taxon>Bacteria</taxon>
        <taxon>Bacillati</taxon>
        <taxon>Actinomycetota</taxon>
        <taxon>Actinomycetes</taxon>
        <taxon>Mycobacteriales</taxon>
        <taxon>Mycobacteriaceae</taxon>
        <taxon>Mycolicibacterium</taxon>
    </lineage>
</organism>
<sequence length="189" mass="20658">MADAAIDLLGSQGARGLSHEKVDQHAGLPRGTTSFYFRTRRALLHGIAARLTDLDIADLSRMTELSDDMADGFTGTAGLARLVMASNAEPYLTRSRARYELALQMSREPELAETLMQFAAKFYALAESVIRDWHASDPAPDPRLVEEQAVMVLTMINGVILSFVHGAPVVSEAAQLERWIQAMLEGGAR</sequence>
<dbReference type="Proteomes" id="UP000254291">
    <property type="component" value="Unassembled WGS sequence"/>
</dbReference>
<gene>
    <name evidence="4" type="ORF">NCTC10742_05647</name>
</gene>
<dbReference type="SUPFAM" id="SSF46689">
    <property type="entry name" value="Homeodomain-like"/>
    <property type="match status" value="1"/>
</dbReference>
<evidence type="ECO:0000313" key="5">
    <source>
        <dbReference type="Proteomes" id="UP000254291"/>
    </source>
</evidence>
<keyword evidence="1 2" id="KW-0238">DNA-binding</keyword>
<accession>A0A378SWT8</accession>
<reference evidence="4 5" key="1">
    <citation type="submission" date="2018-06" db="EMBL/GenBank/DDBJ databases">
        <authorList>
            <consortium name="Pathogen Informatics"/>
            <person name="Doyle S."/>
        </authorList>
    </citation>
    <scope>NUCLEOTIDE SEQUENCE [LARGE SCALE GENOMIC DNA]</scope>
    <source>
        <strain evidence="4 5">NCTC10742</strain>
    </source>
</reference>
<evidence type="ECO:0000256" key="2">
    <source>
        <dbReference type="PROSITE-ProRule" id="PRU00335"/>
    </source>
</evidence>
<dbReference type="EMBL" id="UGQM01000001">
    <property type="protein sequence ID" value="STZ46376.1"/>
    <property type="molecule type" value="Genomic_DNA"/>
</dbReference>
<proteinExistence type="predicted"/>
<feature type="DNA-binding region" description="H-T-H motif" evidence="2">
    <location>
        <begin position="18"/>
        <end position="37"/>
    </location>
</feature>
<dbReference type="AlphaFoldDB" id="A0A378SWT8"/>
<dbReference type="InterPro" id="IPR041583">
    <property type="entry name" value="TetR_C_31"/>
</dbReference>
<evidence type="ECO:0000313" key="4">
    <source>
        <dbReference type="EMBL" id="STZ46376.1"/>
    </source>
</evidence>
<dbReference type="InterPro" id="IPR009057">
    <property type="entry name" value="Homeodomain-like_sf"/>
</dbReference>
<protein>
    <submittedName>
        <fullName evidence="4">Transcriptional regulator, TetR family</fullName>
    </submittedName>
</protein>
<name>A0A378SWT8_9MYCO</name>
<dbReference type="GO" id="GO:0003677">
    <property type="term" value="F:DNA binding"/>
    <property type="evidence" value="ECO:0007669"/>
    <property type="project" value="UniProtKB-UniRule"/>
</dbReference>
<dbReference type="Pfam" id="PF17940">
    <property type="entry name" value="TetR_C_31"/>
    <property type="match status" value="1"/>
</dbReference>
<dbReference type="InterPro" id="IPR001647">
    <property type="entry name" value="HTH_TetR"/>
</dbReference>
<dbReference type="Gene3D" id="1.10.357.10">
    <property type="entry name" value="Tetracycline Repressor, domain 2"/>
    <property type="match status" value="1"/>
</dbReference>
<feature type="domain" description="HTH tetR-type" evidence="3">
    <location>
        <begin position="1"/>
        <end position="55"/>
    </location>
</feature>
<dbReference type="PROSITE" id="PS50977">
    <property type="entry name" value="HTH_TETR_2"/>
    <property type="match status" value="1"/>
</dbReference>